<dbReference type="Proteomes" id="UP000321172">
    <property type="component" value="Chromosome"/>
</dbReference>
<feature type="transmembrane region" description="Helical" evidence="1">
    <location>
        <begin position="296"/>
        <end position="318"/>
    </location>
</feature>
<feature type="transmembrane region" description="Helical" evidence="1">
    <location>
        <begin position="122"/>
        <end position="144"/>
    </location>
</feature>
<feature type="transmembrane region" description="Helical" evidence="1">
    <location>
        <begin position="90"/>
        <end position="110"/>
    </location>
</feature>
<organism evidence="2 3">
    <name type="scientific">Novosphingobium ginsenosidimutans</name>
    <dbReference type="NCBI Taxonomy" id="1176536"/>
    <lineage>
        <taxon>Bacteria</taxon>
        <taxon>Pseudomonadati</taxon>
        <taxon>Pseudomonadota</taxon>
        <taxon>Alphaproteobacteria</taxon>
        <taxon>Sphingomonadales</taxon>
        <taxon>Sphingomonadaceae</taxon>
        <taxon>Novosphingobium</taxon>
    </lineage>
</organism>
<protein>
    <recommendedName>
        <fullName evidence="4">Pyridine nucleotide-disulfide oxidoreductase</fullName>
    </recommendedName>
</protein>
<evidence type="ECO:0008006" key="4">
    <source>
        <dbReference type="Google" id="ProtNLM"/>
    </source>
</evidence>
<feature type="transmembrane region" description="Helical" evidence="1">
    <location>
        <begin position="156"/>
        <end position="176"/>
    </location>
</feature>
<dbReference type="RefSeq" id="WP_147089169.1">
    <property type="nucleotide sequence ID" value="NZ_BAABJD010000001.1"/>
</dbReference>
<evidence type="ECO:0000256" key="1">
    <source>
        <dbReference type="SAM" id="Phobius"/>
    </source>
</evidence>
<keyword evidence="1" id="KW-0812">Transmembrane</keyword>
<reference evidence="2 3" key="1">
    <citation type="journal article" date="2013" name="J. Microbiol. Biotechnol.">
        <title>Novosphingobium ginsenosidimutans sp. nov., with the ability to convert ginsenoside.</title>
        <authorList>
            <person name="Kim J.K."/>
            <person name="He D."/>
            <person name="Liu Q.M."/>
            <person name="Park H.Y."/>
            <person name="Jung M.S."/>
            <person name="Yoon M.H."/>
            <person name="Kim S.C."/>
            <person name="Im W.T."/>
        </authorList>
    </citation>
    <scope>NUCLEOTIDE SEQUENCE [LARGE SCALE GENOMIC DNA]</scope>
    <source>
        <strain evidence="2 3">FW-6</strain>
    </source>
</reference>
<evidence type="ECO:0000313" key="2">
    <source>
        <dbReference type="EMBL" id="QEA15188.1"/>
    </source>
</evidence>
<name>A0A5B8S240_9SPHN</name>
<accession>A0A5B8S240</accession>
<keyword evidence="1" id="KW-1133">Transmembrane helix</keyword>
<dbReference type="OrthoDB" id="6401090at2"/>
<dbReference type="AlphaFoldDB" id="A0A5B8S240"/>
<keyword evidence="1" id="KW-0472">Membrane</keyword>
<evidence type="ECO:0000313" key="3">
    <source>
        <dbReference type="Proteomes" id="UP000321172"/>
    </source>
</evidence>
<proteinExistence type="predicted"/>
<sequence>MRDEPRPIFLPGGNQTLSTFGRKGRIETSGLQSQMASGAGQIQAGSQQPRLTASTVERGVSLLVIIAVGVAIAWGWIFRESLPFDPEHGLGYALGIIGGSMMIILLGYPLRKRARPATRAPGSVGFWFRFHMLLGLLGPLAILYHSRFSWGALNSAMALGAMIVVASSGLIGRFFYSRVHRGYSGRKLELRALKQDMDGLLAQLQMGGMPKQAVLAQIQPFEDRAVKAGGAFWSSAGAVVGLGIETRLAQRRLMAALSPEDDRTLVLRHLIDEYFEAVRRGAEFAFYDRLLRLWHLLHLPLFVLLVAAAVLHVVAVHMY</sequence>
<dbReference type="KEGG" id="ngf:FRF71_02995"/>
<dbReference type="EMBL" id="CP042345">
    <property type="protein sequence ID" value="QEA15188.1"/>
    <property type="molecule type" value="Genomic_DNA"/>
</dbReference>
<keyword evidence="3" id="KW-1185">Reference proteome</keyword>
<feature type="transmembrane region" description="Helical" evidence="1">
    <location>
        <begin position="60"/>
        <end position="78"/>
    </location>
</feature>
<gene>
    <name evidence="2" type="ORF">FRF71_02995</name>
</gene>